<feature type="domain" description="BPTI/Kunitz inhibitor" evidence="5">
    <location>
        <begin position="33"/>
        <end position="88"/>
    </location>
</feature>
<reference evidence="6 7" key="1">
    <citation type="submission" date="2023-08" db="EMBL/GenBank/DDBJ databases">
        <title>A Necator americanus chromosomal reference genome.</title>
        <authorList>
            <person name="Ilik V."/>
            <person name="Petrzelkova K.J."/>
            <person name="Pardy F."/>
            <person name="Fuh T."/>
            <person name="Niatou-Singa F.S."/>
            <person name="Gouil Q."/>
            <person name="Baker L."/>
            <person name="Ritchie M.E."/>
            <person name="Jex A.R."/>
            <person name="Gazzola D."/>
            <person name="Li H."/>
            <person name="Toshio Fujiwara R."/>
            <person name="Zhan B."/>
            <person name="Aroian R.V."/>
            <person name="Pafco B."/>
            <person name="Schwarz E.M."/>
        </authorList>
    </citation>
    <scope>NUCLEOTIDE SEQUENCE [LARGE SCALE GENOMIC DNA]</scope>
    <source>
        <strain evidence="6 7">Aroian</strain>
        <tissue evidence="6">Whole animal</tissue>
    </source>
</reference>
<dbReference type="InterPro" id="IPR020901">
    <property type="entry name" value="Prtase_inh_Kunz-CS"/>
</dbReference>
<dbReference type="PRINTS" id="PR00759">
    <property type="entry name" value="BASICPTASE"/>
</dbReference>
<dbReference type="CDD" id="cd00109">
    <property type="entry name" value="Kunitz-type"/>
    <property type="match status" value="1"/>
</dbReference>
<evidence type="ECO:0000313" key="7">
    <source>
        <dbReference type="Proteomes" id="UP001303046"/>
    </source>
</evidence>
<keyword evidence="1" id="KW-0646">Protease inhibitor</keyword>
<organism evidence="6 7">
    <name type="scientific">Necator americanus</name>
    <name type="common">Human hookworm</name>
    <dbReference type="NCBI Taxonomy" id="51031"/>
    <lineage>
        <taxon>Eukaryota</taxon>
        <taxon>Metazoa</taxon>
        <taxon>Ecdysozoa</taxon>
        <taxon>Nematoda</taxon>
        <taxon>Chromadorea</taxon>
        <taxon>Rhabditida</taxon>
        <taxon>Rhabditina</taxon>
        <taxon>Rhabditomorpha</taxon>
        <taxon>Strongyloidea</taxon>
        <taxon>Ancylostomatidae</taxon>
        <taxon>Bunostominae</taxon>
        <taxon>Necator</taxon>
    </lineage>
</organism>
<keyword evidence="4" id="KW-0732">Signal</keyword>
<gene>
    <name evidence="6" type="primary">Necator_chrV.g20821</name>
    <name evidence="6" type="ORF">RB195_016028</name>
</gene>
<name>A0ABR1E790_NECAM</name>
<keyword evidence="7" id="KW-1185">Reference proteome</keyword>
<comment type="caution">
    <text evidence="6">The sequence shown here is derived from an EMBL/GenBank/DDBJ whole genome shotgun (WGS) entry which is preliminary data.</text>
</comment>
<dbReference type="InterPro" id="IPR050098">
    <property type="entry name" value="TFPI/VKTCI-like"/>
</dbReference>
<dbReference type="Gene3D" id="4.10.410.10">
    <property type="entry name" value="Pancreatic trypsin inhibitor Kunitz domain"/>
    <property type="match status" value="1"/>
</dbReference>
<feature type="signal peptide" evidence="4">
    <location>
        <begin position="1"/>
        <end position="16"/>
    </location>
</feature>
<dbReference type="PANTHER" id="PTHR10083">
    <property type="entry name" value="KUNITZ-TYPE PROTEASE INHIBITOR-RELATED"/>
    <property type="match status" value="1"/>
</dbReference>
<keyword evidence="2" id="KW-0722">Serine protease inhibitor</keyword>
<dbReference type="Proteomes" id="UP001303046">
    <property type="component" value="Unassembled WGS sequence"/>
</dbReference>
<dbReference type="SMART" id="SM00131">
    <property type="entry name" value="KU"/>
    <property type="match status" value="1"/>
</dbReference>
<evidence type="ECO:0000256" key="1">
    <source>
        <dbReference type="ARBA" id="ARBA00022690"/>
    </source>
</evidence>
<keyword evidence="3" id="KW-1015">Disulfide bond</keyword>
<feature type="chain" id="PRO_5045397645" description="BPTI/Kunitz inhibitor domain-containing protein" evidence="4">
    <location>
        <begin position="17"/>
        <end position="91"/>
    </location>
</feature>
<dbReference type="InterPro" id="IPR036880">
    <property type="entry name" value="Kunitz_BPTI_sf"/>
</dbReference>
<evidence type="ECO:0000256" key="4">
    <source>
        <dbReference type="SAM" id="SignalP"/>
    </source>
</evidence>
<dbReference type="InterPro" id="IPR002223">
    <property type="entry name" value="Kunitz_BPTI"/>
</dbReference>
<evidence type="ECO:0000259" key="5">
    <source>
        <dbReference type="PROSITE" id="PS50279"/>
    </source>
</evidence>
<dbReference type="PROSITE" id="PS00280">
    <property type="entry name" value="BPTI_KUNITZ_1"/>
    <property type="match status" value="1"/>
</dbReference>
<accession>A0ABR1E790</accession>
<protein>
    <recommendedName>
        <fullName evidence="5">BPTI/Kunitz inhibitor domain-containing protein</fullName>
    </recommendedName>
</protein>
<dbReference type="PROSITE" id="PS50279">
    <property type="entry name" value="BPTI_KUNITZ_2"/>
    <property type="match status" value="1"/>
</dbReference>
<proteinExistence type="predicted"/>
<evidence type="ECO:0000256" key="2">
    <source>
        <dbReference type="ARBA" id="ARBA00022900"/>
    </source>
</evidence>
<dbReference type="Pfam" id="PF00014">
    <property type="entry name" value="Kunitz_BPTI"/>
    <property type="match status" value="1"/>
</dbReference>
<dbReference type="PANTHER" id="PTHR10083:SF374">
    <property type="entry name" value="BPTI_KUNITZ INHIBITOR DOMAIN-CONTAINING PROTEIN"/>
    <property type="match status" value="1"/>
</dbReference>
<dbReference type="EMBL" id="JAVFWL010000005">
    <property type="protein sequence ID" value="KAK6758557.1"/>
    <property type="molecule type" value="Genomic_DNA"/>
</dbReference>
<dbReference type="SUPFAM" id="SSF57362">
    <property type="entry name" value="BPTI-like"/>
    <property type="match status" value="1"/>
</dbReference>
<evidence type="ECO:0000256" key="3">
    <source>
        <dbReference type="ARBA" id="ARBA00023157"/>
    </source>
</evidence>
<evidence type="ECO:0000313" key="6">
    <source>
        <dbReference type="EMBL" id="KAK6758557.1"/>
    </source>
</evidence>
<sequence>MRCLLLVLFCITVINCEYASVNRFKRMSAAERCNAPMHVSNVVDMLCMRATRRYTYNEEKNICESFAYGGCGGSPNIFKTLEECRKKCVKR</sequence>